<dbReference type="InterPro" id="IPR011146">
    <property type="entry name" value="HIT-like"/>
</dbReference>
<dbReference type="Pfam" id="PF01230">
    <property type="entry name" value="HIT"/>
    <property type="match status" value="1"/>
</dbReference>
<gene>
    <name evidence="3" type="ORF">PHJA_002156700</name>
</gene>
<dbReference type="AlphaFoldDB" id="A0A830CLF5"/>
<evidence type="ECO:0000256" key="1">
    <source>
        <dbReference type="PROSITE-ProRule" id="PRU00464"/>
    </source>
</evidence>
<organism evidence="3 4">
    <name type="scientific">Phtheirospermum japonicum</name>
    <dbReference type="NCBI Taxonomy" id="374723"/>
    <lineage>
        <taxon>Eukaryota</taxon>
        <taxon>Viridiplantae</taxon>
        <taxon>Streptophyta</taxon>
        <taxon>Embryophyta</taxon>
        <taxon>Tracheophyta</taxon>
        <taxon>Spermatophyta</taxon>
        <taxon>Magnoliopsida</taxon>
        <taxon>eudicotyledons</taxon>
        <taxon>Gunneridae</taxon>
        <taxon>Pentapetalae</taxon>
        <taxon>asterids</taxon>
        <taxon>lamiids</taxon>
        <taxon>Lamiales</taxon>
        <taxon>Orobanchaceae</taxon>
        <taxon>Orobanchaceae incertae sedis</taxon>
        <taxon>Phtheirospermum</taxon>
    </lineage>
</organism>
<evidence type="ECO:0000313" key="3">
    <source>
        <dbReference type="EMBL" id="GFQ00127.1"/>
    </source>
</evidence>
<protein>
    <submittedName>
        <fullName evidence="3">Uncharacterized hit-like protein rv1262c</fullName>
    </submittedName>
</protein>
<dbReference type="Proteomes" id="UP000653305">
    <property type="component" value="Unassembled WGS sequence"/>
</dbReference>
<dbReference type="PANTHER" id="PTHR47670:SF1">
    <property type="entry name" value="ADENYLYLSULFATASE HINT3"/>
    <property type="match status" value="1"/>
</dbReference>
<dbReference type="OrthoDB" id="672793at2759"/>
<dbReference type="PANTHER" id="PTHR47670">
    <property type="entry name" value="ADENYLYLSULFATASE HINT3"/>
    <property type="match status" value="1"/>
</dbReference>
<dbReference type="GO" id="GO:0047627">
    <property type="term" value="F:adenylylsulfatase activity"/>
    <property type="evidence" value="ECO:0007669"/>
    <property type="project" value="TreeGrafter"/>
</dbReference>
<dbReference type="InterPro" id="IPR001310">
    <property type="entry name" value="Histidine_triad_HIT"/>
</dbReference>
<dbReference type="PRINTS" id="PR00332">
    <property type="entry name" value="HISTRIAD"/>
</dbReference>
<sequence>MEYLARRRIDVLSSHVNPPADTTTPPTCLLASACASDPNGEKEMEKGHSDCVFCKIIRGQAPALKLYEDDECLCILDSYPLCHGHSLIIPKCHFPSLDATPPPIIGAMCSKVPLISNAVMEATGCAFQFKKIFMSCKILSLKENIDIVNIVDICLYIFSNSRCLLVDIDDDLYGTSNEVKFPHYYSPFDLRSTLEDYEYSFNLLVNNGAAAGQVIYHIAHYIIKDYKNTVVFPSSIGPAPTILTHLLQTSSRPDHHLQTCLKIAHQAPDPLKKPSPRLNLCPPREAITAPLDFRRHRRRVAGAAASRVESPEQTQRLHALNRLSKPSAFTR</sequence>
<keyword evidence="4" id="KW-1185">Reference proteome</keyword>
<proteinExistence type="predicted"/>
<accession>A0A830CLF5</accession>
<comment type="caution">
    <text evidence="1">Lacks conserved residue(s) required for the propagation of feature annotation.</text>
</comment>
<dbReference type="GO" id="GO:0009150">
    <property type="term" value="P:purine ribonucleotide metabolic process"/>
    <property type="evidence" value="ECO:0007669"/>
    <property type="project" value="TreeGrafter"/>
</dbReference>
<dbReference type="InterPro" id="IPR036265">
    <property type="entry name" value="HIT-like_sf"/>
</dbReference>
<reference evidence="3" key="1">
    <citation type="submission" date="2020-07" db="EMBL/GenBank/DDBJ databases">
        <title>Ethylene signaling mediates host invasion by parasitic plants.</title>
        <authorList>
            <person name="Yoshida S."/>
        </authorList>
    </citation>
    <scope>NUCLEOTIDE SEQUENCE</scope>
    <source>
        <strain evidence="3">Okayama</strain>
    </source>
</reference>
<evidence type="ECO:0000313" key="4">
    <source>
        <dbReference type="Proteomes" id="UP000653305"/>
    </source>
</evidence>
<dbReference type="EMBL" id="BMAC01000610">
    <property type="protein sequence ID" value="GFQ00127.1"/>
    <property type="molecule type" value="Genomic_DNA"/>
</dbReference>
<dbReference type="GO" id="GO:0006790">
    <property type="term" value="P:sulfur compound metabolic process"/>
    <property type="evidence" value="ECO:0007669"/>
    <property type="project" value="TreeGrafter"/>
</dbReference>
<feature type="domain" description="HIT" evidence="2">
    <location>
        <begin position="52"/>
        <end position="232"/>
    </location>
</feature>
<dbReference type="PROSITE" id="PS51257">
    <property type="entry name" value="PROKAR_LIPOPROTEIN"/>
    <property type="match status" value="1"/>
</dbReference>
<dbReference type="Gene3D" id="3.30.428.10">
    <property type="entry name" value="HIT-like"/>
    <property type="match status" value="1"/>
</dbReference>
<dbReference type="SUPFAM" id="SSF54197">
    <property type="entry name" value="HIT-like"/>
    <property type="match status" value="1"/>
</dbReference>
<evidence type="ECO:0000259" key="2">
    <source>
        <dbReference type="PROSITE" id="PS51084"/>
    </source>
</evidence>
<dbReference type="PROSITE" id="PS51084">
    <property type="entry name" value="HIT_2"/>
    <property type="match status" value="1"/>
</dbReference>
<comment type="caution">
    <text evidence="3">The sequence shown here is derived from an EMBL/GenBank/DDBJ whole genome shotgun (WGS) entry which is preliminary data.</text>
</comment>
<name>A0A830CLF5_9LAMI</name>